<sequence>TRFENENRRLKSENESLFEMKNELLTQRNSLSDKIKLLKKSSKYLNSPYKENFYKFDPRYEMSFSNTNMNLLESTVKNKEDNVPFNQERILNETKTMEKTPKITNFKLERVEYSDKSNSSENSEESQSESETSTSPSSSETESSSSSTSSSRESTRDRKSKKEKKKDKNKKLEKRKSRSKYVDKTKTCHKGISSLKINTTIKEFHGTDKERVEDWLYTVDRASSFLRDVALHNFQALEKTKKAISWSDFCEHMTKKYKPTDHEFKLREKLKNLKANRDISSYLNEFRILMNQISSMDETDKISYFTDGLSGLTSGYVKFCKPKTLEEAIEVAENYEAFKMSENPKTSDIFFASSKSGFKDKSNYSKNAMTVEDLTKTNDLLKHTGFILDKVVEVVFDTGASSSIIGLNTDKKLGLNILASDKSINTADGSTNKVIGVTEEIELKVEESVANLSLIITNVSHIEVLLGLDWFDQTEVVLDPARRILKIPGKNIKLLRA</sequence>
<dbReference type="GO" id="GO:0006508">
    <property type="term" value="P:proteolysis"/>
    <property type="evidence" value="ECO:0007669"/>
    <property type="project" value="InterPro"/>
</dbReference>
<protein>
    <recommendedName>
        <fullName evidence="3">Retrotransposon gag domain-containing protein</fullName>
    </recommendedName>
</protein>
<proteinExistence type="predicted"/>
<reference evidence="4 5" key="1">
    <citation type="journal article" date="2018" name="Sci. Rep.">
        <title>Genomic signatures of local adaptation to the degree of environmental predictability in rotifers.</title>
        <authorList>
            <person name="Franch-Gras L."/>
            <person name="Hahn C."/>
            <person name="Garcia-Roger E.M."/>
            <person name="Carmona M.J."/>
            <person name="Serra M."/>
            <person name="Gomez A."/>
        </authorList>
    </citation>
    <scope>NUCLEOTIDE SEQUENCE [LARGE SCALE GENOMIC DNA]</scope>
    <source>
        <strain evidence="4">HYR1</strain>
    </source>
</reference>
<gene>
    <name evidence="4" type="ORF">BpHYR1_022305</name>
</gene>
<feature type="domain" description="Retrotransposon gag" evidence="3">
    <location>
        <begin position="222"/>
        <end position="310"/>
    </location>
</feature>
<feature type="compositionally biased region" description="Basic and acidic residues" evidence="2">
    <location>
        <begin position="92"/>
        <end position="115"/>
    </location>
</feature>
<feature type="compositionally biased region" description="Low complexity" evidence="2">
    <location>
        <begin position="129"/>
        <end position="152"/>
    </location>
</feature>
<evidence type="ECO:0000313" key="4">
    <source>
        <dbReference type="EMBL" id="RNA12900.1"/>
    </source>
</evidence>
<feature type="region of interest" description="Disordered" evidence="2">
    <location>
        <begin position="92"/>
        <end position="185"/>
    </location>
</feature>
<evidence type="ECO:0000259" key="3">
    <source>
        <dbReference type="Pfam" id="PF03732"/>
    </source>
</evidence>
<feature type="coiled-coil region" evidence="1">
    <location>
        <begin position="3"/>
        <end position="41"/>
    </location>
</feature>
<dbReference type="InterPro" id="IPR005162">
    <property type="entry name" value="Retrotrans_gag_dom"/>
</dbReference>
<dbReference type="Proteomes" id="UP000276133">
    <property type="component" value="Unassembled WGS sequence"/>
</dbReference>
<dbReference type="OrthoDB" id="2439367at2759"/>
<dbReference type="EMBL" id="REGN01005564">
    <property type="protein sequence ID" value="RNA12900.1"/>
    <property type="molecule type" value="Genomic_DNA"/>
</dbReference>
<dbReference type="GO" id="GO:0004190">
    <property type="term" value="F:aspartic-type endopeptidase activity"/>
    <property type="evidence" value="ECO:0007669"/>
    <property type="project" value="InterPro"/>
</dbReference>
<dbReference type="Gene3D" id="2.40.70.10">
    <property type="entry name" value="Acid Proteases"/>
    <property type="match status" value="1"/>
</dbReference>
<name>A0A3M7QNK4_BRAPC</name>
<evidence type="ECO:0000256" key="1">
    <source>
        <dbReference type="SAM" id="Coils"/>
    </source>
</evidence>
<dbReference type="InterPro" id="IPR001969">
    <property type="entry name" value="Aspartic_peptidase_AS"/>
</dbReference>
<keyword evidence="1" id="KW-0175">Coiled coil</keyword>
<dbReference type="Pfam" id="PF08284">
    <property type="entry name" value="RVP_2"/>
    <property type="match status" value="1"/>
</dbReference>
<evidence type="ECO:0000256" key="2">
    <source>
        <dbReference type="SAM" id="MobiDB-lite"/>
    </source>
</evidence>
<organism evidence="4 5">
    <name type="scientific">Brachionus plicatilis</name>
    <name type="common">Marine rotifer</name>
    <name type="synonym">Brachionus muelleri</name>
    <dbReference type="NCBI Taxonomy" id="10195"/>
    <lineage>
        <taxon>Eukaryota</taxon>
        <taxon>Metazoa</taxon>
        <taxon>Spiralia</taxon>
        <taxon>Gnathifera</taxon>
        <taxon>Rotifera</taxon>
        <taxon>Eurotatoria</taxon>
        <taxon>Monogononta</taxon>
        <taxon>Pseudotrocha</taxon>
        <taxon>Ploima</taxon>
        <taxon>Brachionidae</taxon>
        <taxon>Brachionus</taxon>
    </lineage>
</organism>
<dbReference type="CDD" id="cd00303">
    <property type="entry name" value="retropepsin_like"/>
    <property type="match status" value="1"/>
</dbReference>
<feature type="non-terminal residue" evidence="4">
    <location>
        <position position="1"/>
    </location>
</feature>
<dbReference type="AlphaFoldDB" id="A0A3M7QNK4"/>
<dbReference type="SUPFAM" id="SSF50630">
    <property type="entry name" value="Acid proteases"/>
    <property type="match status" value="1"/>
</dbReference>
<dbReference type="Pfam" id="PF03732">
    <property type="entry name" value="Retrotrans_gag"/>
    <property type="match status" value="1"/>
</dbReference>
<feature type="compositionally biased region" description="Basic residues" evidence="2">
    <location>
        <begin position="158"/>
        <end position="179"/>
    </location>
</feature>
<dbReference type="PROSITE" id="PS00141">
    <property type="entry name" value="ASP_PROTEASE"/>
    <property type="match status" value="1"/>
</dbReference>
<keyword evidence="5" id="KW-1185">Reference proteome</keyword>
<comment type="caution">
    <text evidence="4">The sequence shown here is derived from an EMBL/GenBank/DDBJ whole genome shotgun (WGS) entry which is preliminary data.</text>
</comment>
<dbReference type="InterPro" id="IPR021109">
    <property type="entry name" value="Peptidase_aspartic_dom_sf"/>
</dbReference>
<evidence type="ECO:0000313" key="5">
    <source>
        <dbReference type="Proteomes" id="UP000276133"/>
    </source>
</evidence>
<accession>A0A3M7QNK4</accession>